<dbReference type="CDD" id="cd07043">
    <property type="entry name" value="STAS_anti-anti-sigma_factors"/>
    <property type="match status" value="1"/>
</dbReference>
<name>A0A919SG02_9ACTN</name>
<dbReference type="Pfam" id="PF13466">
    <property type="entry name" value="STAS_2"/>
    <property type="match status" value="1"/>
</dbReference>
<keyword evidence="3" id="KW-1185">Reference proteome</keyword>
<evidence type="ECO:0000259" key="1">
    <source>
        <dbReference type="PROSITE" id="PS50801"/>
    </source>
</evidence>
<reference evidence="2" key="1">
    <citation type="submission" date="2021-03" db="EMBL/GenBank/DDBJ databases">
        <title>Whole genome shotgun sequence of Actinoplanes auranticolor NBRC 12245.</title>
        <authorList>
            <person name="Komaki H."/>
            <person name="Tamura T."/>
        </authorList>
    </citation>
    <scope>NUCLEOTIDE SEQUENCE</scope>
    <source>
        <strain evidence="2">NBRC 12245</strain>
    </source>
</reference>
<organism evidence="2 3">
    <name type="scientific">Actinoplanes auranticolor</name>
    <dbReference type="NCBI Taxonomy" id="47988"/>
    <lineage>
        <taxon>Bacteria</taxon>
        <taxon>Bacillati</taxon>
        <taxon>Actinomycetota</taxon>
        <taxon>Actinomycetes</taxon>
        <taxon>Micromonosporales</taxon>
        <taxon>Micromonosporaceae</taxon>
        <taxon>Actinoplanes</taxon>
    </lineage>
</organism>
<dbReference type="Proteomes" id="UP000681340">
    <property type="component" value="Unassembled WGS sequence"/>
</dbReference>
<dbReference type="AlphaFoldDB" id="A0A919SG02"/>
<evidence type="ECO:0000313" key="3">
    <source>
        <dbReference type="Proteomes" id="UP000681340"/>
    </source>
</evidence>
<dbReference type="InterPro" id="IPR002645">
    <property type="entry name" value="STAS_dom"/>
</dbReference>
<sequence length="104" mass="10819">MVWSAGWIMVSGAIDVAGAPVLERRMRALVGPGELAVDCRSVTFLDVAGLRMLAGLGLLARAGGTTVCLHCSPEMTEILTLCGVRGLPGVALRPESDDSPGSRR</sequence>
<comment type="caution">
    <text evidence="2">The sequence shown here is derived from an EMBL/GenBank/DDBJ whole genome shotgun (WGS) entry which is preliminary data.</text>
</comment>
<feature type="domain" description="STAS" evidence="1">
    <location>
        <begin position="8"/>
        <end position="69"/>
    </location>
</feature>
<dbReference type="RefSeq" id="WP_212990489.1">
    <property type="nucleotide sequence ID" value="NZ_BAABEA010000052.1"/>
</dbReference>
<accession>A0A919SG02</accession>
<evidence type="ECO:0000313" key="2">
    <source>
        <dbReference type="EMBL" id="GIM71221.1"/>
    </source>
</evidence>
<dbReference type="InterPro" id="IPR058548">
    <property type="entry name" value="MlaB-like_STAS"/>
</dbReference>
<gene>
    <name evidence="2" type="ORF">Aau02nite_44900</name>
</gene>
<dbReference type="InterPro" id="IPR036513">
    <property type="entry name" value="STAS_dom_sf"/>
</dbReference>
<dbReference type="SUPFAM" id="SSF52091">
    <property type="entry name" value="SpoIIaa-like"/>
    <property type="match status" value="1"/>
</dbReference>
<dbReference type="PROSITE" id="PS50801">
    <property type="entry name" value="STAS"/>
    <property type="match status" value="1"/>
</dbReference>
<dbReference type="EMBL" id="BOQL01000036">
    <property type="protein sequence ID" value="GIM71221.1"/>
    <property type="molecule type" value="Genomic_DNA"/>
</dbReference>
<dbReference type="Gene3D" id="3.30.750.24">
    <property type="entry name" value="STAS domain"/>
    <property type="match status" value="1"/>
</dbReference>
<proteinExistence type="predicted"/>
<protein>
    <recommendedName>
        <fullName evidence="1">STAS domain-containing protein</fullName>
    </recommendedName>
</protein>